<feature type="transmembrane region" description="Helical" evidence="1">
    <location>
        <begin position="58"/>
        <end position="82"/>
    </location>
</feature>
<dbReference type="AlphaFoldDB" id="A0A6C0LG72"/>
<organism evidence="2">
    <name type="scientific">viral metagenome</name>
    <dbReference type="NCBI Taxonomy" id="1070528"/>
    <lineage>
        <taxon>unclassified sequences</taxon>
        <taxon>metagenomes</taxon>
        <taxon>organismal metagenomes</taxon>
    </lineage>
</organism>
<feature type="transmembrane region" description="Helical" evidence="1">
    <location>
        <begin position="89"/>
        <end position="110"/>
    </location>
</feature>
<sequence length="209" mass="24296">MCWNAEVSLNSFIFGVISFIITMSMNTIDYKYLLLPLTVSSMQLVEYFAWKNINNKEAMAIISLMGMSLILLQILIINITVLHGKELTLTLTLIITLILLTSLAILTYVINNNKLRMEKGVNGHLVWHWADIPIPLLIIILSFYFVAAFMNNGKFKLIIILAFILLLISLYSYYKYKTWGSMWCYYANFGWIFFIGYSLLNLYKRKIKK</sequence>
<feature type="transmembrane region" description="Helical" evidence="1">
    <location>
        <begin position="157"/>
        <end position="174"/>
    </location>
</feature>
<keyword evidence="1" id="KW-0812">Transmembrane</keyword>
<reference evidence="2" key="1">
    <citation type="journal article" date="2020" name="Nature">
        <title>Giant virus diversity and host interactions through global metagenomics.</title>
        <authorList>
            <person name="Schulz F."/>
            <person name="Roux S."/>
            <person name="Paez-Espino D."/>
            <person name="Jungbluth S."/>
            <person name="Walsh D.A."/>
            <person name="Denef V.J."/>
            <person name="McMahon K.D."/>
            <person name="Konstantinidis K.T."/>
            <person name="Eloe-Fadrosh E.A."/>
            <person name="Kyrpides N.C."/>
            <person name="Woyke T."/>
        </authorList>
    </citation>
    <scope>NUCLEOTIDE SEQUENCE</scope>
    <source>
        <strain evidence="2">GVMAG-M-3300027804-48</strain>
    </source>
</reference>
<dbReference type="EMBL" id="MN740490">
    <property type="protein sequence ID" value="QHU29553.1"/>
    <property type="molecule type" value="Genomic_DNA"/>
</dbReference>
<feature type="transmembrane region" description="Helical" evidence="1">
    <location>
        <begin position="7"/>
        <end position="28"/>
    </location>
</feature>
<accession>A0A6C0LG72</accession>
<keyword evidence="1" id="KW-1133">Transmembrane helix</keyword>
<evidence type="ECO:0000256" key="1">
    <source>
        <dbReference type="SAM" id="Phobius"/>
    </source>
</evidence>
<name>A0A6C0LG72_9ZZZZ</name>
<proteinExistence type="predicted"/>
<evidence type="ECO:0000313" key="2">
    <source>
        <dbReference type="EMBL" id="QHU29553.1"/>
    </source>
</evidence>
<protein>
    <submittedName>
        <fullName evidence="2">Uncharacterized protein</fullName>
    </submittedName>
</protein>
<feature type="transmembrane region" description="Helical" evidence="1">
    <location>
        <begin position="186"/>
        <end position="203"/>
    </location>
</feature>
<feature type="transmembrane region" description="Helical" evidence="1">
    <location>
        <begin position="130"/>
        <end position="150"/>
    </location>
</feature>
<keyword evidence="1" id="KW-0472">Membrane</keyword>